<dbReference type="InterPro" id="IPR051804">
    <property type="entry name" value="Carb_Metab_Reg_Kinase/Isom"/>
</dbReference>
<dbReference type="SUPFAM" id="SSF51182">
    <property type="entry name" value="RmlC-like cupins"/>
    <property type="match status" value="1"/>
</dbReference>
<dbReference type="InterPro" id="IPR014710">
    <property type="entry name" value="RmlC-like_jellyroll"/>
</dbReference>
<name>X0WAW3_9ZZZZ</name>
<reference evidence="4" key="1">
    <citation type="journal article" date="2014" name="Front. Microbiol.">
        <title>High frequency of phylogenetically diverse reductive dehalogenase-homologous genes in deep subseafloor sedimentary metagenomes.</title>
        <authorList>
            <person name="Kawai M."/>
            <person name="Futagami T."/>
            <person name="Toyoda A."/>
            <person name="Takaki Y."/>
            <person name="Nishi S."/>
            <person name="Hori S."/>
            <person name="Arai W."/>
            <person name="Tsubouchi T."/>
            <person name="Morono Y."/>
            <person name="Uchiyama I."/>
            <person name="Ito T."/>
            <person name="Fujiyama A."/>
            <person name="Inagaki F."/>
            <person name="Takami H."/>
        </authorList>
    </citation>
    <scope>NUCLEOTIDE SEQUENCE</scope>
    <source>
        <strain evidence="4">Expedition CK06-06</strain>
    </source>
</reference>
<dbReference type="InterPro" id="IPR011051">
    <property type="entry name" value="RmlC_Cupin_sf"/>
</dbReference>
<organism evidence="4">
    <name type="scientific">marine sediment metagenome</name>
    <dbReference type="NCBI Taxonomy" id="412755"/>
    <lineage>
        <taxon>unclassified sequences</taxon>
        <taxon>metagenomes</taxon>
        <taxon>ecological metagenomes</taxon>
    </lineage>
</organism>
<protein>
    <recommendedName>
        <fullName evidence="3">Mannose-6-phosphate isomerase cupin domain-containing protein</fullName>
    </recommendedName>
</protein>
<sequence>ASVQVHPNDQQAMELENYPMGKTEAWYIIDRTSEAEFYAGFSPGVTKQSVLDALERGAIKDLLQRVNVQPGQCLYVPPGTVHACGNGVLMLEVQQCSDLTYRLCEWEEVGGRARRRRLDLEKALKVIDFEARPSVFQAQSIPNRLNEILSCPSFGMYEITVTGRWAFPVVDAFLAGTLIEGTAVLTGDDAALELTTGESFLMPACTHVEASAEYCRMVITTAGPSGPLLSLS</sequence>
<dbReference type="CDD" id="cd07010">
    <property type="entry name" value="cupin_PMI_type_I_N_bac"/>
    <property type="match status" value="1"/>
</dbReference>
<evidence type="ECO:0000259" key="3">
    <source>
        <dbReference type="Pfam" id="PF21621"/>
    </source>
</evidence>
<dbReference type="PANTHER" id="PTHR42742:SF3">
    <property type="entry name" value="FRUCTOKINASE"/>
    <property type="match status" value="1"/>
</dbReference>
<dbReference type="GO" id="GO:0046872">
    <property type="term" value="F:metal ion binding"/>
    <property type="evidence" value="ECO:0007669"/>
    <property type="project" value="UniProtKB-KW"/>
</dbReference>
<dbReference type="Gene3D" id="2.60.120.10">
    <property type="entry name" value="Jelly Rolls"/>
    <property type="match status" value="2"/>
</dbReference>
<accession>X0WAW3</accession>
<evidence type="ECO:0000256" key="2">
    <source>
        <dbReference type="ARBA" id="ARBA00022833"/>
    </source>
</evidence>
<dbReference type="EMBL" id="BARS01021978">
    <property type="protein sequence ID" value="GAG09806.1"/>
    <property type="molecule type" value="Genomic_DNA"/>
</dbReference>
<comment type="caution">
    <text evidence="4">The sequence shown here is derived from an EMBL/GenBank/DDBJ whole genome shotgun (WGS) entry which is preliminary data.</text>
</comment>
<keyword evidence="2" id="KW-0862">Zinc</keyword>
<proteinExistence type="predicted"/>
<dbReference type="Pfam" id="PF21621">
    <property type="entry name" value="MPI_cupin_dom"/>
    <property type="match status" value="1"/>
</dbReference>
<keyword evidence="1" id="KW-0479">Metal-binding</keyword>
<feature type="domain" description="Mannose-6-phosphate isomerase cupin" evidence="3">
    <location>
        <begin position="151"/>
        <end position="206"/>
    </location>
</feature>
<dbReference type="AlphaFoldDB" id="X0WAW3"/>
<evidence type="ECO:0000256" key="1">
    <source>
        <dbReference type="ARBA" id="ARBA00022723"/>
    </source>
</evidence>
<evidence type="ECO:0000313" key="4">
    <source>
        <dbReference type="EMBL" id="GAG09806.1"/>
    </source>
</evidence>
<feature type="non-terminal residue" evidence="4">
    <location>
        <position position="1"/>
    </location>
</feature>
<dbReference type="InterPro" id="IPR049071">
    <property type="entry name" value="MPI_cupin_dom"/>
</dbReference>
<gene>
    <name evidence="4" type="ORF">S01H1_35197</name>
</gene>
<dbReference type="PANTHER" id="PTHR42742">
    <property type="entry name" value="TRANSCRIPTIONAL REPRESSOR MPRA"/>
    <property type="match status" value="1"/>
</dbReference>